<proteinExistence type="predicted"/>
<protein>
    <recommendedName>
        <fullName evidence="1">Farnesoic acid O-methyl transferase domain-containing protein</fullName>
    </recommendedName>
</protein>
<dbReference type="AlphaFoldDB" id="A0A9P0LMK0"/>
<reference evidence="2" key="1">
    <citation type="submission" date="2022-03" db="EMBL/GenBank/DDBJ databases">
        <authorList>
            <person name="Sayadi A."/>
        </authorList>
    </citation>
    <scope>NUCLEOTIDE SEQUENCE</scope>
</reference>
<dbReference type="InterPro" id="IPR006616">
    <property type="entry name" value="DM9_repeat"/>
</dbReference>
<dbReference type="Pfam" id="PF12248">
    <property type="entry name" value="Methyltransf_FA"/>
    <property type="match status" value="1"/>
</dbReference>
<dbReference type="OrthoDB" id="2142040at2759"/>
<gene>
    <name evidence="2" type="ORF">ACAOBT_LOCUS24313</name>
</gene>
<organism evidence="2 3">
    <name type="scientific">Acanthoscelides obtectus</name>
    <name type="common">Bean weevil</name>
    <name type="synonym">Bruchus obtectus</name>
    <dbReference type="NCBI Taxonomy" id="200917"/>
    <lineage>
        <taxon>Eukaryota</taxon>
        <taxon>Metazoa</taxon>
        <taxon>Ecdysozoa</taxon>
        <taxon>Arthropoda</taxon>
        <taxon>Hexapoda</taxon>
        <taxon>Insecta</taxon>
        <taxon>Pterygota</taxon>
        <taxon>Neoptera</taxon>
        <taxon>Endopterygota</taxon>
        <taxon>Coleoptera</taxon>
        <taxon>Polyphaga</taxon>
        <taxon>Cucujiformia</taxon>
        <taxon>Chrysomeloidea</taxon>
        <taxon>Chrysomelidae</taxon>
        <taxon>Bruchinae</taxon>
        <taxon>Bruchini</taxon>
        <taxon>Acanthoscelides</taxon>
    </lineage>
</organism>
<evidence type="ECO:0000313" key="2">
    <source>
        <dbReference type="EMBL" id="CAH1998327.1"/>
    </source>
</evidence>
<dbReference type="Proteomes" id="UP001152888">
    <property type="component" value="Unassembled WGS sequence"/>
</dbReference>
<dbReference type="EMBL" id="CAKOFQ010007325">
    <property type="protein sequence ID" value="CAH1998327.1"/>
    <property type="molecule type" value="Genomic_DNA"/>
</dbReference>
<feature type="domain" description="Farnesoic acid O-methyl transferase" evidence="1">
    <location>
        <begin position="34"/>
        <end position="163"/>
    </location>
</feature>
<dbReference type="Pfam" id="PF11901">
    <property type="entry name" value="DM9"/>
    <property type="match status" value="1"/>
</dbReference>
<evidence type="ECO:0000259" key="1">
    <source>
        <dbReference type="Pfam" id="PF12248"/>
    </source>
</evidence>
<evidence type="ECO:0000313" key="3">
    <source>
        <dbReference type="Proteomes" id="UP001152888"/>
    </source>
</evidence>
<dbReference type="PANTHER" id="PTHR31649">
    <property type="entry name" value="AGAP009604-PA"/>
    <property type="match status" value="1"/>
</dbReference>
<dbReference type="PANTHER" id="PTHR31649:SF1">
    <property type="entry name" value="FARNESOIC ACID O-METHYL TRANSFERASE DOMAIN-CONTAINING PROTEIN"/>
    <property type="match status" value="1"/>
</dbReference>
<comment type="caution">
    <text evidence="2">The sequence shown here is derived from an EMBL/GenBank/DDBJ whole genome shotgun (WGS) entry which is preliminary data.</text>
</comment>
<dbReference type="InterPro" id="IPR022041">
    <property type="entry name" value="Methyltransf_FA"/>
</dbReference>
<sequence>MILPMNIQHKATFYKLIQNVMLHSVPTELDTEDKLEYSFFPNNTGFAQFRVRAPNDAHIALTPTAAEVEPMYEIFIGGWGNSRSVIRKNRTKPDVAETPTPGILNENEFRGFWVRWQGPTITVGREGEIPPFLSYTDHEVLNIQYIGVCTGWGATGSWQIEPPQARGGFPSGGNAGGFAAPGQISTACWTPASSGQVPPRAFAGGEDNGEPVYIVRAQFNGGLIPGKLVSSHGCSYVAWGGQENSVNEYEVLCDFPGQWVACSGGNIPPNALTAGQSEDGEPLYVGRVVHDGALVVGKVQPSHGVCYIPYGGEEKSFPEYEILVQ</sequence>
<name>A0A9P0LMK0_ACAOB</name>
<keyword evidence="3" id="KW-1185">Reference proteome</keyword>
<accession>A0A9P0LMK0</accession>
<dbReference type="SMART" id="SM00696">
    <property type="entry name" value="DM9"/>
    <property type="match status" value="2"/>
</dbReference>